<reference evidence="7" key="1">
    <citation type="journal article" date="2024" name="Gigascience">
        <title>Chromosome-level genome of the poultry shaft louse Menopon gallinae provides insight into the host-switching and adaptive evolution of parasitic lice.</title>
        <authorList>
            <person name="Xu Y."/>
            <person name="Ma L."/>
            <person name="Liu S."/>
            <person name="Liang Y."/>
            <person name="Liu Q."/>
            <person name="He Z."/>
            <person name="Tian L."/>
            <person name="Duan Y."/>
            <person name="Cai W."/>
            <person name="Li H."/>
            <person name="Song F."/>
        </authorList>
    </citation>
    <scope>NUCLEOTIDE SEQUENCE</scope>
    <source>
        <strain evidence="7">Cailab_2023a</strain>
    </source>
</reference>
<evidence type="ECO:0000256" key="5">
    <source>
        <dbReference type="RuleBase" id="RU003410"/>
    </source>
</evidence>
<dbReference type="AlphaFoldDB" id="A0AAW2H6Q2"/>
<dbReference type="PROSITE" id="PS00089">
    <property type="entry name" value="RIBORED_LARGE"/>
    <property type="match status" value="1"/>
</dbReference>
<dbReference type="SUPFAM" id="SSF51998">
    <property type="entry name" value="PFL-like glycyl radical enzymes"/>
    <property type="match status" value="1"/>
</dbReference>
<protein>
    <recommendedName>
        <fullName evidence="2 5">Ribonucleoside-diphosphate reductase</fullName>
        <ecNumber evidence="2 5">1.17.4.1</ecNumber>
    </recommendedName>
</protein>
<dbReference type="GO" id="GO:0005971">
    <property type="term" value="C:ribonucleoside-diphosphate reductase complex"/>
    <property type="evidence" value="ECO:0007669"/>
    <property type="project" value="TreeGrafter"/>
</dbReference>
<dbReference type="InterPro" id="IPR039718">
    <property type="entry name" value="Rrm1"/>
</dbReference>
<comment type="function">
    <text evidence="5">Provides the precursors necessary for DNA synthesis. Catalyzes the biosynthesis of deoxyribonucleotides from the corresponding ribonucleotides.</text>
</comment>
<comment type="similarity">
    <text evidence="1 5">Belongs to the ribonucleoside diphosphate reductase large chain family.</text>
</comment>
<dbReference type="SUPFAM" id="SSF48168">
    <property type="entry name" value="R1 subunit of ribonucleotide reductase, N-terminal domain"/>
    <property type="match status" value="1"/>
</dbReference>
<dbReference type="GO" id="GO:0005524">
    <property type="term" value="F:ATP binding"/>
    <property type="evidence" value="ECO:0007669"/>
    <property type="project" value="InterPro"/>
</dbReference>
<dbReference type="InterPro" id="IPR008926">
    <property type="entry name" value="RNR_R1-su_N"/>
</dbReference>
<evidence type="ECO:0000256" key="3">
    <source>
        <dbReference type="ARBA" id="ARBA00023002"/>
    </source>
</evidence>
<gene>
    <name evidence="7" type="ORF">PYX00_010945</name>
</gene>
<accession>A0AAW2H6Q2</accession>
<evidence type="ECO:0000256" key="2">
    <source>
        <dbReference type="ARBA" id="ARBA00012274"/>
    </source>
</evidence>
<evidence type="ECO:0000256" key="4">
    <source>
        <dbReference type="ARBA" id="ARBA00023116"/>
    </source>
</evidence>
<keyword evidence="3 5" id="KW-0560">Oxidoreductase</keyword>
<evidence type="ECO:0000313" key="7">
    <source>
        <dbReference type="EMBL" id="KAL0264009.1"/>
    </source>
</evidence>
<dbReference type="InterPro" id="IPR013346">
    <property type="entry name" value="NrdE_NrdA_C"/>
</dbReference>
<dbReference type="PANTHER" id="PTHR11573">
    <property type="entry name" value="RIBONUCLEOSIDE-DIPHOSPHATE REDUCTASE LARGE CHAIN"/>
    <property type="match status" value="1"/>
</dbReference>
<dbReference type="InterPro" id="IPR013509">
    <property type="entry name" value="RNR_lsu_N"/>
</dbReference>
<dbReference type="Pfam" id="PF02867">
    <property type="entry name" value="Ribonuc_red_lgC"/>
    <property type="match status" value="1"/>
</dbReference>
<dbReference type="Gene3D" id="3.20.70.20">
    <property type="match status" value="1"/>
</dbReference>
<dbReference type="GO" id="GO:0004748">
    <property type="term" value="F:ribonucleoside-diphosphate reductase activity, thioredoxin disulfide as acceptor"/>
    <property type="evidence" value="ECO:0007669"/>
    <property type="project" value="UniProtKB-EC"/>
</dbReference>
<comment type="caution">
    <text evidence="7">The sequence shown here is derived from an EMBL/GenBank/DDBJ whole genome shotgun (WGS) entry which is preliminary data.</text>
</comment>
<dbReference type="PANTHER" id="PTHR11573:SF6">
    <property type="entry name" value="RIBONUCLEOSIDE-DIPHOSPHATE REDUCTASE LARGE SUBUNIT"/>
    <property type="match status" value="1"/>
</dbReference>
<dbReference type="PRINTS" id="PR01183">
    <property type="entry name" value="RIBORDTASEM1"/>
</dbReference>
<dbReference type="CDD" id="cd01679">
    <property type="entry name" value="RNR_I"/>
    <property type="match status" value="1"/>
</dbReference>
<dbReference type="GO" id="GO:0009263">
    <property type="term" value="P:deoxyribonucleotide biosynthetic process"/>
    <property type="evidence" value="ECO:0007669"/>
    <property type="project" value="UniProtKB-KW"/>
</dbReference>
<dbReference type="NCBIfam" id="TIGR02506">
    <property type="entry name" value="NrdE_NrdA"/>
    <property type="match status" value="1"/>
</dbReference>
<evidence type="ECO:0000256" key="1">
    <source>
        <dbReference type="ARBA" id="ARBA00010406"/>
    </source>
</evidence>
<comment type="catalytic activity">
    <reaction evidence="5">
        <text>a 2'-deoxyribonucleoside 5'-diphosphate + [thioredoxin]-disulfide + H2O = a ribonucleoside 5'-diphosphate + [thioredoxin]-dithiol</text>
        <dbReference type="Rhea" id="RHEA:23252"/>
        <dbReference type="Rhea" id="RHEA-COMP:10698"/>
        <dbReference type="Rhea" id="RHEA-COMP:10700"/>
        <dbReference type="ChEBI" id="CHEBI:15377"/>
        <dbReference type="ChEBI" id="CHEBI:29950"/>
        <dbReference type="ChEBI" id="CHEBI:50058"/>
        <dbReference type="ChEBI" id="CHEBI:57930"/>
        <dbReference type="ChEBI" id="CHEBI:73316"/>
        <dbReference type="EC" id="1.17.4.1"/>
    </reaction>
</comment>
<organism evidence="7">
    <name type="scientific">Menopon gallinae</name>
    <name type="common">poultry shaft louse</name>
    <dbReference type="NCBI Taxonomy" id="328185"/>
    <lineage>
        <taxon>Eukaryota</taxon>
        <taxon>Metazoa</taxon>
        <taxon>Ecdysozoa</taxon>
        <taxon>Arthropoda</taxon>
        <taxon>Hexapoda</taxon>
        <taxon>Insecta</taxon>
        <taxon>Pterygota</taxon>
        <taxon>Neoptera</taxon>
        <taxon>Paraneoptera</taxon>
        <taxon>Psocodea</taxon>
        <taxon>Troctomorpha</taxon>
        <taxon>Phthiraptera</taxon>
        <taxon>Amblycera</taxon>
        <taxon>Menoponidae</taxon>
        <taxon>Menopon</taxon>
    </lineage>
</organism>
<evidence type="ECO:0000259" key="6">
    <source>
        <dbReference type="PROSITE" id="PS00089"/>
    </source>
</evidence>
<dbReference type="InterPro" id="IPR000788">
    <property type="entry name" value="RNR_lg_C"/>
</dbReference>
<keyword evidence="4 5" id="KW-0215">Deoxyribonucleotide synthesis</keyword>
<dbReference type="Pfam" id="PF00317">
    <property type="entry name" value="Ribonuc_red_lgN"/>
    <property type="match status" value="1"/>
</dbReference>
<sequence length="643" mass="73393">MIDYTRDSKLTYFGLQTLQRSYLLQSQNRCVERPQDMFMRVALEIHRGNLRAVQETYDLMSNKYYIHGTPTLFNASTQRPQMCSCFLLTIKEDSAAGVFETLTQAMNIAKFAGGIGINAAHVRSRGSPMSTGGVSNGIIAMIKVFEAMSRFISQCGNKRASSIAFFIEPWHPEVFEFLDLRKNTGKEEMRSRSIFTALWVPDLFMQRVEKNESWSLFCPNVARGLNDVYGKDFEELYMRYEREGLASKTIQAQRLWRAIVESQIETGTPYILYKDAVNKKNNQKNLGTIRCSNLCSEIVQYTSREEIAVCNLASLALPAFVEEGVFNHEKLREVTKTVTRNLNRVIDRTLYPVQEARVSNHRHRPLGIGVQGLADVFAMLKYPFDSEEALCLNRDIFETIYFGALEASCELAREEGPYESYHGSPISEGVFQFDMWGVRPSDRWDWEGLRARIKQFGVRNSLLVSLMPTATTSQILGYNECFEPFTSNIYTRRTLAGEFQVVNSHLIRDLTKLGLWSPELKNLIIEHDGSIQKINSIPDSIKLLYRTVWELRMKAVIDMAASRAPFVDQTQSMNIFIPEPTFAQLTSMHFYGWRAGLKTGLYYLRTQPISSAIKFTVDKEMIRRGTESSSCSLDDENCESCAA</sequence>
<dbReference type="EC" id="1.17.4.1" evidence="2 5"/>
<dbReference type="EMBL" id="JARGDH010000041">
    <property type="protein sequence ID" value="KAL0264009.1"/>
    <property type="molecule type" value="Genomic_DNA"/>
</dbReference>
<feature type="domain" description="Ribonucleotide reductase large subunit" evidence="6">
    <location>
        <begin position="446"/>
        <end position="468"/>
    </location>
</feature>
<proteinExistence type="inferred from homology"/>
<name>A0AAW2H6Q2_9NEOP</name>